<feature type="region of interest" description="Disordered" evidence="2">
    <location>
        <begin position="1017"/>
        <end position="1041"/>
    </location>
</feature>
<dbReference type="PANTHER" id="PTHR46108">
    <property type="entry name" value="BLUE CHEESE"/>
    <property type="match status" value="1"/>
</dbReference>
<evidence type="ECO:0000256" key="1">
    <source>
        <dbReference type="ARBA" id="ARBA00022574"/>
    </source>
</evidence>
<name>A0A8K0NQP2_9TREE</name>
<dbReference type="InterPro" id="IPR051944">
    <property type="entry name" value="BEACH_domain_protein"/>
</dbReference>
<sequence length="1136" mass="125044">MGAGGLVECVLDRLYPPRSHLIASKLEARRSSLSKRVRWSYDAAQDPFAAGAASRSGAAVDKRQTSFLPAADGVLRKILFKVLRRLLEAGVHPRLSFRLFKQLRRENNISLALPIRRRPGKSGQDSSGNSTPSVSGQSPSGHARTRSRKLDQPVLQLNLNDLSIGEETAGQLDDEMLEAVSHGMGKRWPDLFGFKGDGGRLALTGLQQWPTRESGFYFMAWIYIEQLCAPVVLLHASEGSKTVLRIRILPDSQVAVLAIDRTEKHAQGTEPHEVVFSGSDNMVPHQGWVHIAIGGRVPPSTATNGSGPEVKLVINGKRCGRPLKCDYPSPSKGASMECSIGQERDPQEPILAGDAIYRGLEGSLWYLGQSTLFREYIGDDLGLLFHHLGPRYQGNFQEPLGRFLTYEGATSLNIYLSQLAKVTRQGVRTTLPSNSYLIRGIKQGRVISEDTILFSLGAQNVVRSSHRNLESSEATKYQVMNAAAPTVAKGLASASGRANVSDGVFWMRGSSLDQAFNIAGGPPAALHLVELANSSNQLQLAISILFNTVKEDWAASEEIERMHGYDCLAGLLRNKMQDHVTLSVLRTIFLSIGIDFDKPETATILNSGAYRALALRLDLWSRASTDVVELFCRQFQHLLVDSKFKRYNILKCFRKIGITRMLMYALKANTFDSAAVPRIVASIHEVGDRALTAETRGDGSIKPLFAYLISTLCPAGQTTPLDFGITLPDQPTQSQAPAAMLLEAVSELCHDDARSNKLQSSLPVHRVLVILLSNNPARYVVRPCLDMITTMLCSASGESFRGKFDGEGGFALLDSVLPGLWNEQIQTRVIACVKFRQGDKRPNGRLFPCVMYALSRLLNDSFDNIGQRSGKRPRSARTETSDGIAVAFGSSPFDTSDAKPREELNKLLRDIASLLQSDPDLFTNQLLEDLIPSVAEFISLSATLEDGTGSALEQRKDVLDNLAWALSLMQDLSDLPPVLQEQATLREQVKATSGTEMLSSSLLSSSAASIKSSKSFLSSNSSNRLAPKRLTRRPTTGEKKRSYISRKIPLIRRLTGDARPSESKDKNNVWKRSIIAAESTKYAKTTLDNKEYWKRVENDDWPKQRAISTSDGGLWPEPSENVQWRLDGSEGPLRKR</sequence>
<keyword evidence="1" id="KW-0853">WD repeat</keyword>
<feature type="region of interest" description="Disordered" evidence="2">
    <location>
        <begin position="111"/>
        <end position="149"/>
    </location>
</feature>
<evidence type="ECO:0000313" key="3">
    <source>
        <dbReference type="EMBL" id="KAG7553543.1"/>
    </source>
</evidence>
<feature type="region of interest" description="Disordered" evidence="2">
    <location>
        <begin position="1103"/>
        <end position="1136"/>
    </location>
</feature>
<dbReference type="Proteomes" id="UP000812966">
    <property type="component" value="Unassembled WGS sequence"/>
</dbReference>
<accession>A0A8K0NQP2</accession>
<protein>
    <submittedName>
        <fullName evidence="3">Uncharacterized protein</fullName>
    </submittedName>
</protein>
<gene>
    <name evidence="3" type="ORF">FFLO_03050</name>
</gene>
<evidence type="ECO:0000256" key="2">
    <source>
        <dbReference type="SAM" id="MobiDB-lite"/>
    </source>
</evidence>
<reference evidence="3" key="1">
    <citation type="submission" date="2020-04" db="EMBL/GenBank/DDBJ databases">
        <title>Analysis of mating type loci in Filobasidium floriforme.</title>
        <authorList>
            <person name="Nowrousian M."/>
        </authorList>
    </citation>
    <scope>NUCLEOTIDE SEQUENCE</scope>
    <source>
        <strain evidence="3">CBS 6242</strain>
    </source>
</reference>
<dbReference type="AlphaFoldDB" id="A0A8K0NQP2"/>
<dbReference type="EMBL" id="JABELV010000053">
    <property type="protein sequence ID" value="KAG7553543.1"/>
    <property type="molecule type" value="Genomic_DNA"/>
</dbReference>
<evidence type="ECO:0000313" key="4">
    <source>
        <dbReference type="Proteomes" id="UP000812966"/>
    </source>
</evidence>
<organism evidence="3 4">
    <name type="scientific">Filobasidium floriforme</name>
    <dbReference type="NCBI Taxonomy" id="5210"/>
    <lineage>
        <taxon>Eukaryota</taxon>
        <taxon>Fungi</taxon>
        <taxon>Dikarya</taxon>
        <taxon>Basidiomycota</taxon>
        <taxon>Agaricomycotina</taxon>
        <taxon>Tremellomycetes</taxon>
        <taxon>Filobasidiales</taxon>
        <taxon>Filobasidiaceae</taxon>
        <taxon>Filobasidium</taxon>
    </lineage>
</organism>
<feature type="compositionally biased region" description="Polar residues" evidence="2">
    <location>
        <begin position="123"/>
        <end position="140"/>
    </location>
</feature>
<proteinExistence type="predicted"/>
<keyword evidence="4" id="KW-1185">Reference proteome</keyword>
<dbReference type="PANTHER" id="PTHR46108:SF4">
    <property type="entry name" value="BLUE CHEESE"/>
    <property type="match status" value="1"/>
</dbReference>
<comment type="caution">
    <text evidence="3">The sequence shown here is derived from an EMBL/GenBank/DDBJ whole genome shotgun (WGS) entry which is preliminary data.</text>
</comment>